<sequence length="189" mass="20378">MMERIYQNWVYGGILAASILLLLAPLLGWPLPALLVFLALPIYMIHQFEEHDADRFRLFVNGMMGPSVRGLSHRAVFVINYVGVWLFIMAAIWLVREGSPGWGALAGYLLVINAVAHIVQGLALRKYNPGLITAIITFLPLGVAIVMTCDASLVQHGVSLAAVIALHGAIIVHARKAAVPPPNPGATAT</sequence>
<keyword evidence="3" id="KW-1185">Reference proteome</keyword>
<proteinExistence type="predicted"/>
<reference evidence="2 3" key="1">
    <citation type="submission" date="2021-07" db="EMBL/GenBank/DDBJ databases">
        <title>Karlodiniumbacter phycospheric gen. nov., sp. nov., a phycosphere bacterium isolated from karlodinium veneficum.</title>
        <authorList>
            <person name="Peng Y."/>
            <person name="Jiang L."/>
            <person name="Lee J."/>
        </authorList>
    </citation>
    <scope>NUCLEOTIDE SEQUENCE</scope>
    <source>
        <strain evidence="2 3">N5</strain>
    </source>
</reference>
<feature type="transmembrane region" description="Helical" evidence="1">
    <location>
        <begin position="9"/>
        <end position="27"/>
    </location>
</feature>
<dbReference type="InterPro" id="IPR025671">
    <property type="entry name" value="HXXEE"/>
</dbReference>
<name>A0A975TUJ1_9RHOB</name>
<feature type="transmembrane region" description="Helical" evidence="1">
    <location>
        <begin position="153"/>
        <end position="172"/>
    </location>
</feature>
<evidence type="ECO:0000256" key="1">
    <source>
        <dbReference type="SAM" id="Phobius"/>
    </source>
</evidence>
<keyword evidence="1" id="KW-1133">Transmembrane helix</keyword>
<evidence type="ECO:0000313" key="2">
    <source>
        <dbReference type="EMBL" id="QXL87520.1"/>
    </source>
</evidence>
<gene>
    <name evidence="2" type="ORF">KUL25_19240</name>
</gene>
<feature type="transmembrane region" description="Helical" evidence="1">
    <location>
        <begin position="71"/>
        <end position="95"/>
    </location>
</feature>
<accession>A0A975TUJ1</accession>
<dbReference type="EMBL" id="JAIMBW010000001">
    <property type="protein sequence ID" value="MBY4894899.1"/>
    <property type="molecule type" value="Genomic_DNA"/>
</dbReference>
<dbReference type="Pfam" id="PF13787">
    <property type="entry name" value="HXXEE"/>
    <property type="match status" value="1"/>
</dbReference>
<evidence type="ECO:0000313" key="3">
    <source>
        <dbReference type="Proteomes" id="UP000693972"/>
    </source>
</evidence>
<feature type="transmembrane region" description="Helical" evidence="1">
    <location>
        <begin position="131"/>
        <end position="147"/>
    </location>
</feature>
<keyword evidence="1" id="KW-0812">Transmembrane</keyword>
<dbReference type="EMBL" id="CP078073">
    <property type="protein sequence ID" value="QXL87520.1"/>
    <property type="molecule type" value="Genomic_DNA"/>
</dbReference>
<dbReference type="AlphaFoldDB" id="A0A975TUJ1"/>
<keyword evidence="1" id="KW-0472">Membrane</keyword>
<dbReference type="RefSeq" id="WP_257894388.1">
    <property type="nucleotide sequence ID" value="NZ_JAIMBW010000001.1"/>
</dbReference>
<organism evidence="2">
    <name type="scientific">Gymnodinialimonas phycosphaerae</name>
    <dbReference type="NCBI Taxonomy" id="2841589"/>
    <lineage>
        <taxon>Bacteria</taxon>
        <taxon>Pseudomonadati</taxon>
        <taxon>Pseudomonadota</taxon>
        <taxon>Alphaproteobacteria</taxon>
        <taxon>Rhodobacterales</taxon>
        <taxon>Paracoccaceae</taxon>
        <taxon>Gymnodinialimonas</taxon>
    </lineage>
</organism>
<dbReference type="Proteomes" id="UP000693972">
    <property type="component" value="Unassembled WGS sequence"/>
</dbReference>
<feature type="transmembrane region" description="Helical" evidence="1">
    <location>
        <begin position="101"/>
        <end position="119"/>
    </location>
</feature>
<protein>
    <submittedName>
        <fullName evidence="2">HXXEE domain-containing protein</fullName>
    </submittedName>
</protein>